<dbReference type="Pfam" id="PF05437">
    <property type="entry name" value="AzlD"/>
    <property type="match status" value="1"/>
</dbReference>
<keyword evidence="1" id="KW-0812">Transmembrane</keyword>
<dbReference type="EMBL" id="BMXK01000001">
    <property type="protein sequence ID" value="GHC98799.1"/>
    <property type="molecule type" value="Genomic_DNA"/>
</dbReference>
<proteinExistence type="predicted"/>
<name>A0ABQ3GAF2_9MICC</name>
<keyword evidence="1" id="KW-0472">Membrane</keyword>
<protein>
    <submittedName>
        <fullName evidence="2">Branched-chain amino acid transporter AzlD</fullName>
    </submittedName>
</protein>
<feature type="transmembrane region" description="Helical" evidence="1">
    <location>
        <begin position="38"/>
        <end position="59"/>
    </location>
</feature>
<accession>A0ABQ3GAF2</accession>
<evidence type="ECO:0000313" key="2">
    <source>
        <dbReference type="EMBL" id="GHC98799.1"/>
    </source>
</evidence>
<dbReference type="RefSeq" id="WP_189348084.1">
    <property type="nucleotide sequence ID" value="NZ_BMXK01000001.1"/>
</dbReference>
<gene>
    <name evidence="2" type="ORF">GCM10008096_00230</name>
</gene>
<feature type="transmembrane region" description="Helical" evidence="1">
    <location>
        <begin position="71"/>
        <end position="101"/>
    </location>
</feature>
<keyword evidence="1" id="KW-1133">Transmembrane helix</keyword>
<evidence type="ECO:0000256" key="1">
    <source>
        <dbReference type="SAM" id="Phobius"/>
    </source>
</evidence>
<comment type="caution">
    <text evidence="2">The sequence shown here is derived from an EMBL/GenBank/DDBJ whole genome shotgun (WGS) entry which is preliminary data.</text>
</comment>
<keyword evidence="3" id="KW-1185">Reference proteome</keyword>
<reference evidence="3" key="1">
    <citation type="journal article" date="2019" name="Int. J. Syst. Evol. Microbiol.">
        <title>The Global Catalogue of Microorganisms (GCM) 10K type strain sequencing project: providing services to taxonomists for standard genome sequencing and annotation.</title>
        <authorList>
            <consortium name="The Broad Institute Genomics Platform"/>
            <consortium name="The Broad Institute Genome Sequencing Center for Infectious Disease"/>
            <person name="Wu L."/>
            <person name="Ma J."/>
        </authorList>
    </citation>
    <scope>NUCLEOTIDE SEQUENCE [LARGE SCALE GENOMIC DNA]</scope>
    <source>
        <strain evidence="3">KCTC 19466</strain>
    </source>
</reference>
<organism evidence="2 3">
    <name type="scientific">Zhihengliuella salsuginis</name>
    <dbReference type="NCBI Taxonomy" id="578222"/>
    <lineage>
        <taxon>Bacteria</taxon>
        <taxon>Bacillati</taxon>
        <taxon>Actinomycetota</taxon>
        <taxon>Actinomycetes</taxon>
        <taxon>Micrococcales</taxon>
        <taxon>Micrococcaceae</taxon>
        <taxon>Zhihengliuella</taxon>
    </lineage>
</organism>
<evidence type="ECO:0000313" key="3">
    <source>
        <dbReference type="Proteomes" id="UP000642819"/>
    </source>
</evidence>
<dbReference type="Proteomes" id="UP000642819">
    <property type="component" value="Unassembled WGS sequence"/>
</dbReference>
<dbReference type="InterPro" id="IPR008407">
    <property type="entry name" value="Brnchd-chn_aa_trnsp_AzlD"/>
</dbReference>
<sequence>MSGETSLWIWVLAACAAAYCIKLVGYLVPAKVLDNPRIVHVAGAVTIGLLASLTAVNTFASGAEIAFDARVGALIAAGIALLLRAPFLVVVIVGAAAAAGLRLLGIG</sequence>
<feature type="transmembrane region" description="Helical" evidence="1">
    <location>
        <begin position="7"/>
        <end position="26"/>
    </location>
</feature>